<reference evidence="3" key="1">
    <citation type="submission" date="2020-01" db="EMBL/GenBank/DDBJ databases">
        <authorList>
            <consortium name="DOE Joint Genome Institute"/>
            <person name="Haridas S."/>
            <person name="Albert R."/>
            <person name="Binder M."/>
            <person name="Bloem J."/>
            <person name="Labutti K."/>
            <person name="Salamov A."/>
            <person name="Andreopoulos B."/>
            <person name="Baker S.E."/>
            <person name="Barry K."/>
            <person name="Bills G."/>
            <person name="Bluhm B.H."/>
            <person name="Cannon C."/>
            <person name="Castanera R."/>
            <person name="Culley D.E."/>
            <person name="Daum C."/>
            <person name="Ezra D."/>
            <person name="Gonzalez J.B."/>
            <person name="Henrissat B."/>
            <person name="Kuo A."/>
            <person name="Liang C."/>
            <person name="Lipzen A."/>
            <person name="Lutzoni F."/>
            <person name="Magnuson J."/>
            <person name="Mondo S."/>
            <person name="Nolan M."/>
            <person name="Ohm R."/>
            <person name="Pangilinan J."/>
            <person name="Park H.-J."/>
            <person name="Ramirez L."/>
            <person name="Alfaro M."/>
            <person name="Sun H."/>
            <person name="Tritt A."/>
            <person name="Yoshinaga Y."/>
            <person name="Zwiers L.-H."/>
            <person name="Turgeon B.G."/>
            <person name="Goodwin S.B."/>
            <person name="Spatafora J.W."/>
            <person name="Crous P.W."/>
            <person name="Grigoriev I.V."/>
        </authorList>
    </citation>
    <scope>NUCLEOTIDE SEQUENCE</scope>
    <source>
        <strain evidence="3">CBS 342.82</strain>
    </source>
</reference>
<gene>
    <name evidence="3" type="ORF">K489DRAFT_27065</name>
</gene>
<sequence>MLIAPAMMTGTDERTSEASEQADSRAKSLERRVRRATNNTCYPLWYDGRCVVVDCEGGLCARGHVLVCIMTTTITTQHQHHHHHEHQHHHHHHHHHRHRHRRCSAAHVRLCSCRPHSISYP</sequence>
<dbReference type="AlphaFoldDB" id="A0A6J3MJ66"/>
<evidence type="ECO:0000313" key="2">
    <source>
        <dbReference type="Proteomes" id="UP000504637"/>
    </source>
</evidence>
<proteinExistence type="predicted"/>
<organism evidence="3">
    <name type="scientific">Dissoconium aciculare CBS 342.82</name>
    <dbReference type="NCBI Taxonomy" id="1314786"/>
    <lineage>
        <taxon>Eukaryota</taxon>
        <taxon>Fungi</taxon>
        <taxon>Dikarya</taxon>
        <taxon>Ascomycota</taxon>
        <taxon>Pezizomycotina</taxon>
        <taxon>Dothideomycetes</taxon>
        <taxon>Dothideomycetidae</taxon>
        <taxon>Mycosphaerellales</taxon>
        <taxon>Dissoconiaceae</taxon>
        <taxon>Dissoconium</taxon>
    </lineage>
</organism>
<evidence type="ECO:0000256" key="1">
    <source>
        <dbReference type="SAM" id="MobiDB-lite"/>
    </source>
</evidence>
<accession>A0A6J3MJ66</accession>
<protein>
    <submittedName>
        <fullName evidence="3">Uncharacterized protein</fullName>
    </submittedName>
</protein>
<keyword evidence="2" id="KW-1185">Reference proteome</keyword>
<feature type="region of interest" description="Disordered" evidence="1">
    <location>
        <begin position="79"/>
        <end position="99"/>
    </location>
</feature>
<feature type="compositionally biased region" description="Basic and acidic residues" evidence="1">
    <location>
        <begin position="11"/>
        <end position="31"/>
    </location>
</feature>
<reference evidence="3" key="3">
    <citation type="submission" date="2025-08" db="UniProtKB">
        <authorList>
            <consortium name="RefSeq"/>
        </authorList>
    </citation>
    <scope>IDENTIFICATION</scope>
    <source>
        <strain evidence="3">CBS 342.82</strain>
    </source>
</reference>
<feature type="region of interest" description="Disordered" evidence="1">
    <location>
        <begin position="1"/>
        <end position="31"/>
    </location>
</feature>
<reference evidence="3" key="2">
    <citation type="submission" date="2020-04" db="EMBL/GenBank/DDBJ databases">
        <authorList>
            <consortium name="NCBI Genome Project"/>
        </authorList>
    </citation>
    <scope>NUCLEOTIDE SEQUENCE</scope>
    <source>
        <strain evidence="3">CBS 342.82</strain>
    </source>
</reference>
<evidence type="ECO:0000313" key="3">
    <source>
        <dbReference type="RefSeq" id="XP_033464805.1"/>
    </source>
</evidence>
<name>A0A6J3MJ66_9PEZI</name>
<dbReference type="GeneID" id="54357921"/>
<dbReference type="Proteomes" id="UP000504637">
    <property type="component" value="Unplaced"/>
</dbReference>
<dbReference type="RefSeq" id="XP_033464805.1">
    <property type="nucleotide sequence ID" value="XM_033600121.1"/>
</dbReference>